<sequence length="399" mass="43376">MGCEQIIAGTGQPVKPHVHACLKTKTKRRGTLIGEALTLQELEKRYDKAIAVNGVSLTIRAGEFLSILGPSGSGKTTLLTMIAGFESPSSGQIMIGRRDVTYMAPNKRNIGMVFQRYALFPHLTAAANIAFPLRMRRINETLVRRKVEAALAQVHLDGYGDRYPHQLSGGQQQRVAVARAIIFEPPVLLMDEPLGALDKKLRETLQLEIKGLQQRLGATVVYVTHDQEEALTMSDRVAVVANGRLAQVGSPLELYRSPVSAFVGDFIGRMNFLEAGYLGRENGNHMVRLRGGNVVATAPAEDEVNPFPLGQTVSVAVRPERLSLAPHGRDRGAILTGTVDAAVFAGSFFLFFVRTQSGDDSLLQIQMPVGHVAASFRRGDLVDVIAESNALRLFANLEA</sequence>
<keyword evidence="7" id="KW-1185">Reference proteome</keyword>
<geneLocation type="plasmid" evidence="7">
    <name>prccge525c</name>
</geneLocation>
<dbReference type="InterPro" id="IPR003593">
    <property type="entry name" value="AAA+_ATPase"/>
</dbReference>
<comment type="similarity">
    <text evidence="1">Belongs to the ABC transporter superfamily.</text>
</comment>
<keyword evidence="4 6" id="KW-0067">ATP-binding</keyword>
<dbReference type="Pfam" id="PF08402">
    <property type="entry name" value="TOBE_2"/>
    <property type="match status" value="1"/>
</dbReference>
<gene>
    <name evidence="6" type="ORF">CCGE525_26515</name>
</gene>
<reference evidence="6 7" key="1">
    <citation type="submission" date="2018-10" db="EMBL/GenBank/DDBJ databases">
        <title>Rhizobium etli, R. leguminosarum and a new Rhizobium genospecies from Phaseolus dumosus.</title>
        <authorList>
            <person name="Ramirez-Puebla S.T."/>
            <person name="Rogel-Hernandez M.A."/>
            <person name="Guerrero G."/>
            <person name="Ormeno-Orrillo E."/>
            <person name="Martinez-Romero J.C."/>
            <person name="Negrete-Yankelevich S."/>
            <person name="Martinez-Romero E."/>
        </authorList>
    </citation>
    <scope>NUCLEOTIDE SEQUENCE [LARGE SCALE GENOMIC DNA]</scope>
    <source>
        <strain evidence="6 7">CCGE525</strain>
        <plasmid evidence="7">prccge525c</plasmid>
    </source>
</reference>
<dbReference type="OrthoDB" id="9802264at2"/>
<dbReference type="InterPro" id="IPR003439">
    <property type="entry name" value="ABC_transporter-like_ATP-bd"/>
</dbReference>
<name>A0A387FUJ7_9HYPH</name>
<dbReference type="InterPro" id="IPR008995">
    <property type="entry name" value="Mo/tungstate-bd_C_term_dom"/>
</dbReference>
<dbReference type="GO" id="GO:0022857">
    <property type="term" value="F:transmembrane transporter activity"/>
    <property type="evidence" value="ECO:0007669"/>
    <property type="project" value="InterPro"/>
</dbReference>
<evidence type="ECO:0000256" key="4">
    <source>
        <dbReference type="ARBA" id="ARBA00022840"/>
    </source>
</evidence>
<dbReference type="SMART" id="SM00382">
    <property type="entry name" value="AAA"/>
    <property type="match status" value="1"/>
</dbReference>
<dbReference type="FunFam" id="3.40.50.300:FF:000133">
    <property type="entry name" value="Spermidine/putrescine import ATP-binding protein PotA"/>
    <property type="match status" value="1"/>
</dbReference>
<dbReference type="InterPro" id="IPR017871">
    <property type="entry name" value="ABC_transporter-like_CS"/>
</dbReference>
<dbReference type="GO" id="GO:0016887">
    <property type="term" value="F:ATP hydrolysis activity"/>
    <property type="evidence" value="ECO:0007669"/>
    <property type="project" value="InterPro"/>
</dbReference>
<evidence type="ECO:0000256" key="2">
    <source>
        <dbReference type="ARBA" id="ARBA00022448"/>
    </source>
</evidence>
<keyword evidence="6" id="KW-0614">Plasmid</keyword>
<dbReference type="GO" id="GO:0043190">
    <property type="term" value="C:ATP-binding cassette (ABC) transporter complex"/>
    <property type="evidence" value="ECO:0007669"/>
    <property type="project" value="InterPro"/>
</dbReference>
<dbReference type="Pfam" id="PF00005">
    <property type="entry name" value="ABC_tran"/>
    <property type="match status" value="1"/>
</dbReference>
<dbReference type="InterPro" id="IPR027417">
    <property type="entry name" value="P-loop_NTPase"/>
</dbReference>
<dbReference type="KEGG" id="rjg:CCGE525_26515"/>
<dbReference type="EMBL" id="CP032695">
    <property type="protein sequence ID" value="AYG62349.1"/>
    <property type="molecule type" value="Genomic_DNA"/>
</dbReference>
<keyword evidence="3" id="KW-0547">Nucleotide-binding</keyword>
<dbReference type="Proteomes" id="UP000282195">
    <property type="component" value="Plasmid pRCCGE525c"/>
</dbReference>
<dbReference type="Gene3D" id="2.40.50.100">
    <property type="match status" value="1"/>
</dbReference>
<dbReference type="GO" id="GO:0015847">
    <property type="term" value="P:putrescine transport"/>
    <property type="evidence" value="ECO:0007669"/>
    <property type="project" value="UniProtKB-ARBA"/>
</dbReference>
<evidence type="ECO:0000313" key="6">
    <source>
        <dbReference type="EMBL" id="AYG62349.1"/>
    </source>
</evidence>
<organism evidence="6 7">
    <name type="scientific">Rhizobium jaguaris</name>
    <dbReference type="NCBI Taxonomy" id="1312183"/>
    <lineage>
        <taxon>Bacteria</taxon>
        <taxon>Pseudomonadati</taxon>
        <taxon>Pseudomonadota</taxon>
        <taxon>Alphaproteobacteria</taxon>
        <taxon>Hyphomicrobiales</taxon>
        <taxon>Rhizobiaceae</taxon>
        <taxon>Rhizobium/Agrobacterium group</taxon>
        <taxon>Rhizobium</taxon>
    </lineage>
</organism>
<dbReference type="InterPro" id="IPR050093">
    <property type="entry name" value="ABC_SmlMolc_Importer"/>
</dbReference>
<dbReference type="SUPFAM" id="SSF52540">
    <property type="entry name" value="P-loop containing nucleoside triphosphate hydrolases"/>
    <property type="match status" value="1"/>
</dbReference>
<feature type="domain" description="ABC transporter" evidence="5">
    <location>
        <begin position="37"/>
        <end position="267"/>
    </location>
</feature>
<dbReference type="AlphaFoldDB" id="A0A387FUJ7"/>
<dbReference type="PROSITE" id="PS00211">
    <property type="entry name" value="ABC_TRANSPORTER_1"/>
    <property type="match status" value="1"/>
</dbReference>
<dbReference type="PANTHER" id="PTHR42781:SF4">
    <property type="entry name" value="SPERMIDINE_PUTRESCINE IMPORT ATP-BINDING PROTEIN POTA"/>
    <property type="match status" value="1"/>
</dbReference>
<evidence type="ECO:0000313" key="7">
    <source>
        <dbReference type="Proteomes" id="UP000282195"/>
    </source>
</evidence>
<keyword evidence="2" id="KW-0813">Transport</keyword>
<proteinExistence type="inferred from homology"/>
<dbReference type="SUPFAM" id="SSF50331">
    <property type="entry name" value="MOP-like"/>
    <property type="match status" value="1"/>
</dbReference>
<evidence type="ECO:0000259" key="5">
    <source>
        <dbReference type="PROSITE" id="PS50893"/>
    </source>
</evidence>
<accession>A0A387FUJ7</accession>
<dbReference type="PANTHER" id="PTHR42781">
    <property type="entry name" value="SPERMIDINE/PUTRESCINE IMPORT ATP-BINDING PROTEIN POTA"/>
    <property type="match status" value="1"/>
</dbReference>
<dbReference type="InterPro" id="IPR013611">
    <property type="entry name" value="Transp-assoc_OB_typ2"/>
</dbReference>
<dbReference type="GO" id="GO:0005524">
    <property type="term" value="F:ATP binding"/>
    <property type="evidence" value="ECO:0007669"/>
    <property type="project" value="UniProtKB-KW"/>
</dbReference>
<protein>
    <submittedName>
        <fullName evidence="6">ABC transporter ATP-binding protein</fullName>
    </submittedName>
</protein>
<evidence type="ECO:0000256" key="1">
    <source>
        <dbReference type="ARBA" id="ARBA00005417"/>
    </source>
</evidence>
<evidence type="ECO:0000256" key="3">
    <source>
        <dbReference type="ARBA" id="ARBA00022741"/>
    </source>
</evidence>
<dbReference type="Gene3D" id="3.40.50.300">
    <property type="entry name" value="P-loop containing nucleotide triphosphate hydrolases"/>
    <property type="match status" value="1"/>
</dbReference>
<dbReference type="PROSITE" id="PS50893">
    <property type="entry name" value="ABC_TRANSPORTER_2"/>
    <property type="match status" value="1"/>
</dbReference>